<evidence type="ECO:0000259" key="1">
    <source>
        <dbReference type="Pfam" id="PF06985"/>
    </source>
</evidence>
<dbReference type="OMA" id="YLMSPRV"/>
<dbReference type="AlphaFoldDB" id="A1CED4"/>
<dbReference type="RefSeq" id="XP_001272659.1">
    <property type="nucleotide sequence ID" value="XM_001272658.1"/>
</dbReference>
<organism evidence="2 3">
    <name type="scientific">Aspergillus clavatus (strain ATCC 1007 / CBS 513.65 / DSM 816 / NCTC 3887 / NRRL 1 / QM 1276 / 107)</name>
    <dbReference type="NCBI Taxonomy" id="344612"/>
    <lineage>
        <taxon>Eukaryota</taxon>
        <taxon>Fungi</taxon>
        <taxon>Dikarya</taxon>
        <taxon>Ascomycota</taxon>
        <taxon>Pezizomycotina</taxon>
        <taxon>Eurotiomycetes</taxon>
        <taxon>Eurotiomycetidae</taxon>
        <taxon>Eurotiales</taxon>
        <taxon>Aspergillaceae</taxon>
        <taxon>Aspergillus</taxon>
        <taxon>Aspergillus subgen. Fumigati</taxon>
    </lineage>
</organism>
<dbReference type="GeneID" id="4705277"/>
<dbReference type="OrthoDB" id="5362512at2759"/>
<name>A1CED4_ASPCL</name>
<reference evidence="2 3" key="1">
    <citation type="journal article" date="2008" name="PLoS Genet.">
        <title>Genomic islands in the pathogenic filamentous fungus Aspergillus fumigatus.</title>
        <authorList>
            <person name="Fedorova N.D."/>
            <person name="Khaldi N."/>
            <person name="Joardar V.S."/>
            <person name="Maiti R."/>
            <person name="Amedeo P."/>
            <person name="Anderson M.J."/>
            <person name="Crabtree J."/>
            <person name="Silva J.C."/>
            <person name="Badger J.H."/>
            <person name="Albarraq A."/>
            <person name="Angiuoli S."/>
            <person name="Bussey H."/>
            <person name="Bowyer P."/>
            <person name="Cotty P.J."/>
            <person name="Dyer P.S."/>
            <person name="Egan A."/>
            <person name="Galens K."/>
            <person name="Fraser-Liggett C.M."/>
            <person name="Haas B.J."/>
            <person name="Inman J.M."/>
            <person name="Kent R."/>
            <person name="Lemieux S."/>
            <person name="Malavazi I."/>
            <person name="Orvis J."/>
            <person name="Roemer T."/>
            <person name="Ronning C.M."/>
            <person name="Sundaram J.P."/>
            <person name="Sutton G."/>
            <person name="Turner G."/>
            <person name="Venter J.C."/>
            <person name="White O.R."/>
            <person name="Whitty B.R."/>
            <person name="Youngman P."/>
            <person name="Wolfe K.H."/>
            <person name="Goldman G.H."/>
            <person name="Wortman J.R."/>
            <person name="Jiang B."/>
            <person name="Denning D.W."/>
            <person name="Nierman W.C."/>
        </authorList>
    </citation>
    <scope>NUCLEOTIDE SEQUENCE [LARGE SCALE GENOMIC DNA]</scope>
    <source>
        <strain evidence="3">ATCC 1007 / CBS 513.65 / DSM 816 / NCTC 3887 / NRRL 1</strain>
    </source>
</reference>
<accession>A1CED4</accession>
<dbReference type="eggNOG" id="ENOG502SK2K">
    <property type="taxonomic scope" value="Eukaryota"/>
</dbReference>
<sequence length="674" mass="75384">MAVVQDRDKLCHACSQIPPIESFGTEFQTIWASFAEIENGAHSGCPSCSFFYSTASGSERDQDSPAQPAVQYPYGLRWNSFVPPAPTAPNERPTLELLCEARLPPAIAEGSFDFAFYDVFAKAEEPLAKILKIHDVDPDPRSDRVFSGIRRWIETCRRTHAACQSRDDPVLPRFIVEIRSGSGPALAPRLRLVETDGSTKAPYITLSFVWGVQVQPVQLSKANFGQFKKSIDYTLLPQTIQDAIYVARRLDVGYIWIDTLCIVQDDSEIKKQQIAQMNTIFGHSYLTVQAGNVHSVHESFLRPRPPPEKTPLQLRYNDASDVFLRANSLQQPFKDSPANRRGWVFEESVLPTRLLVYGTHQTAFACRTVCELEDGFRGQLRNVPYPSLLHPPRWWIGEPEHFAARPPDRRLDFLRCWYRALDWSYTRRLFTLSHDKLPAISGMATRLQSEIGGRYLAGLWESDMPWSLLWQSRDHQGKPAWIKEPQHLTRPAATRAPSWSWASVDGPTDHAFMERFRHPDGPLATAYTESLSADPLGVLSDGGVLRISSALIYATVIPPTHPEFQCLGPIASRKHLVHRTILSLLVWARPSTGAGAGAGAGAHEASLLGLANFDIKAEQGAGVWCLLISHAKGLLLECVDPGKKIFARVGYFSLSVDDWLPSLNQELRVEVTIL</sequence>
<feature type="domain" description="Heterokaryon incompatibility" evidence="1">
    <location>
        <begin position="203"/>
        <end position="347"/>
    </location>
</feature>
<evidence type="ECO:0000313" key="2">
    <source>
        <dbReference type="EMBL" id="EAW11233.1"/>
    </source>
</evidence>
<keyword evidence="3" id="KW-1185">Reference proteome</keyword>
<dbReference type="Pfam" id="PF06985">
    <property type="entry name" value="HET"/>
    <property type="match status" value="1"/>
</dbReference>
<dbReference type="KEGG" id="act:ACLA_089250"/>
<gene>
    <name evidence="2" type="ORF">ACLA_089250</name>
</gene>
<proteinExistence type="predicted"/>
<protein>
    <submittedName>
        <fullName evidence="2">HET domain protein</fullName>
    </submittedName>
</protein>
<evidence type="ECO:0000313" key="3">
    <source>
        <dbReference type="Proteomes" id="UP000006701"/>
    </source>
</evidence>
<dbReference type="InterPro" id="IPR010730">
    <property type="entry name" value="HET"/>
</dbReference>
<dbReference type="VEuPathDB" id="FungiDB:ACLA_089250"/>
<dbReference type="EMBL" id="DS027052">
    <property type="protein sequence ID" value="EAW11233.1"/>
    <property type="molecule type" value="Genomic_DNA"/>
</dbReference>
<dbReference type="Proteomes" id="UP000006701">
    <property type="component" value="Unassembled WGS sequence"/>
</dbReference>
<dbReference type="PANTHER" id="PTHR33112">
    <property type="entry name" value="DOMAIN PROTEIN, PUTATIVE-RELATED"/>
    <property type="match status" value="1"/>
</dbReference>
<dbReference type="HOGENOM" id="CLU_002639_6_0_1"/>
<dbReference type="PANTHER" id="PTHR33112:SF16">
    <property type="entry name" value="HETEROKARYON INCOMPATIBILITY DOMAIN-CONTAINING PROTEIN"/>
    <property type="match status" value="1"/>
</dbReference>